<dbReference type="RefSeq" id="WP_284353883.1">
    <property type="nucleotide sequence ID" value="NZ_BSKF01000002.1"/>
</dbReference>
<sequence>MSPVIFRSQVRTPFNRGREFGEVFAGKVRQTVSTYEALFARVAKRPYDLHDLGGQALAAIAAFAAPLHEEILGIAAGAGLAPEQVGAINARTEILAYLGVQLRGECSTVVLADPFGAPVTAQTWDWYAEFAGLWLVWEIPHADGHLTTTVTEYGIVGKPGVNDRGLGVHFNILHHQRDGEGIGLPVHVLSRWLLDSCADINHALQLCHAAPVSASSVLTLVAAEQGASAAVSVELHPGGPALVFPDAGGLLIHTNHFLADAVRPYDTEPAAYPDTLLRHDLLRRRLTGRTPLSARDLLGALNSHLGSTGALCCHPDPALPETGQYATLASICLDVPGGTLRALPGGPCQHL</sequence>
<dbReference type="EMBL" id="BSKJ01000004">
    <property type="protein sequence ID" value="GLO35134.1"/>
    <property type="molecule type" value="Genomic_DNA"/>
</dbReference>
<dbReference type="NCBIfam" id="NF040521">
    <property type="entry name" value="C45_proenzyme"/>
    <property type="match status" value="1"/>
</dbReference>
<dbReference type="Pfam" id="PF03417">
    <property type="entry name" value="AAT"/>
    <property type="match status" value="1"/>
</dbReference>
<dbReference type="Gene3D" id="1.10.10.2120">
    <property type="match status" value="1"/>
</dbReference>
<organism evidence="2 3">
    <name type="scientific">Pseudomonas putida</name>
    <name type="common">Arthrobacter siderocapsulatus</name>
    <dbReference type="NCBI Taxonomy" id="303"/>
    <lineage>
        <taxon>Bacteria</taxon>
        <taxon>Pseudomonadati</taxon>
        <taxon>Pseudomonadota</taxon>
        <taxon>Gammaproteobacteria</taxon>
        <taxon>Pseudomonadales</taxon>
        <taxon>Pseudomonadaceae</taxon>
        <taxon>Pseudomonas</taxon>
    </lineage>
</organism>
<accession>A0AA37VVP8</accession>
<dbReference type="Gene3D" id="3.60.60.10">
    <property type="entry name" value="Penicillin V Acylase, Chain A"/>
    <property type="match status" value="1"/>
</dbReference>
<evidence type="ECO:0000313" key="3">
    <source>
        <dbReference type="Proteomes" id="UP001161257"/>
    </source>
</evidence>
<protein>
    <submittedName>
        <fullName evidence="2">Peptidase C45</fullName>
    </submittedName>
</protein>
<comment type="caution">
    <text evidence="2">The sequence shown here is derived from an EMBL/GenBank/DDBJ whole genome shotgun (WGS) entry which is preliminary data.</text>
</comment>
<dbReference type="InterPro" id="IPR029055">
    <property type="entry name" value="Ntn_hydrolases_N"/>
</dbReference>
<evidence type="ECO:0000313" key="2">
    <source>
        <dbReference type="EMBL" id="GLO35134.1"/>
    </source>
</evidence>
<dbReference type="Proteomes" id="UP001161257">
    <property type="component" value="Unassembled WGS sequence"/>
</dbReference>
<dbReference type="PANTHER" id="PTHR34180">
    <property type="entry name" value="PEPTIDASE C45"/>
    <property type="match status" value="1"/>
</dbReference>
<dbReference type="AlphaFoldDB" id="A0AA37VVP8"/>
<feature type="domain" description="Peptidase C45 hydrolase" evidence="1">
    <location>
        <begin position="120"/>
        <end position="260"/>
    </location>
</feature>
<dbReference type="PANTHER" id="PTHR34180:SF1">
    <property type="entry name" value="BETA-ALANYL-DOPAMINE_CARCININE HYDROLASE"/>
    <property type="match status" value="1"/>
</dbReference>
<name>A0AA37VVP8_PSEPU</name>
<dbReference type="InterPro" id="IPR005079">
    <property type="entry name" value="Peptidase_C45_hydrolase"/>
</dbReference>
<dbReference type="InterPro" id="IPR047794">
    <property type="entry name" value="C45_proenzyme-like"/>
</dbReference>
<gene>
    <name evidence="2" type="ORF">PPUN14671_19670</name>
</gene>
<dbReference type="SUPFAM" id="SSF56235">
    <property type="entry name" value="N-terminal nucleophile aminohydrolases (Ntn hydrolases)"/>
    <property type="match status" value="1"/>
</dbReference>
<evidence type="ECO:0000259" key="1">
    <source>
        <dbReference type="Pfam" id="PF03417"/>
    </source>
</evidence>
<proteinExistence type="predicted"/>
<reference evidence="2" key="1">
    <citation type="submission" date="2023-01" db="EMBL/GenBank/DDBJ databases">
        <title>Whole-genome sequence of Pseudomonas putida NBRC 14671.</title>
        <authorList>
            <person name="Morohoshi T."/>
            <person name="Someya N."/>
        </authorList>
    </citation>
    <scope>NUCLEOTIDE SEQUENCE</scope>
    <source>
        <strain evidence="2">NBRC 14671</strain>
    </source>
</reference>
<dbReference type="InterPro" id="IPR047801">
    <property type="entry name" value="Peptidase_C45"/>
</dbReference>